<dbReference type="AlphaFoldDB" id="A0A970B4S7"/>
<dbReference type="Gene3D" id="3.30.300.30">
    <property type="match status" value="1"/>
</dbReference>
<dbReference type="PANTHER" id="PTHR43201:SF5">
    <property type="entry name" value="MEDIUM-CHAIN ACYL-COA LIGASE ACSF2, MITOCHONDRIAL"/>
    <property type="match status" value="1"/>
</dbReference>
<dbReference type="PANTHER" id="PTHR43201">
    <property type="entry name" value="ACYL-COA SYNTHETASE"/>
    <property type="match status" value="1"/>
</dbReference>
<dbReference type="SUPFAM" id="SSF56801">
    <property type="entry name" value="Acetyl-CoA synthetase-like"/>
    <property type="match status" value="1"/>
</dbReference>
<dbReference type="InterPro" id="IPR025110">
    <property type="entry name" value="AMP-bd_C"/>
</dbReference>
<name>A0A970B4S7_9GAMM</name>
<dbReference type="PROSITE" id="PS00455">
    <property type="entry name" value="AMP_BINDING"/>
    <property type="match status" value="1"/>
</dbReference>
<dbReference type="InterPro" id="IPR042099">
    <property type="entry name" value="ANL_N_sf"/>
</dbReference>
<dbReference type="InterPro" id="IPR045851">
    <property type="entry name" value="AMP-bd_C_sf"/>
</dbReference>
<feature type="domain" description="AMP-dependent synthetase/ligase" evidence="3">
    <location>
        <begin position="9"/>
        <end position="381"/>
    </location>
</feature>
<evidence type="ECO:0000313" key="5">
    <source>
        <dbReference type="EMBL" id="NKF20948.1"/>
    </source>
</evidence>
<dbReference type="FunFam" id="3.30.300.30:FF:000008">
    <property type="entry name" value="2,3-dihydroxybenzoate-AMP ligase"/>
    <property type="match status" value="1"/>
</dbReference>
<organism evidence="5 6">
    <name type="scientific">Solimonas marina</name>
    <dbReference type="NCBI Taxonomy" id="2714601"/>
    <lineage>
        <taxon>Bacteria</taxon>
        <taxon>Pseudomonadati</taxon>
        <taxon>Pseudomonadota</taxon>
        <taxon>Gammaproteobacteria</taxon>
        <taxon>Nevskiales</taxon>
        <taxon>Nevskiaceae</taxon>
        <taxon>Solimonas</taxon>
    </lineage>
</organism>
<dbReference type="Pfam" id="PF13193">
    <property type="entry name" value="AMP-binding_C"/>
    <property type="match status" value="1"/>
</dbReference>
<dbReference type="InterPro" id="IPR020845">
    <property type="entry name" value="AMP-binding_CS"/>
</dbReference>
<evidence type="ECO:0000256" key="2">
    <source>
        <dbReference type="ARBA" id="ARBA00022598"/>
    </source>
</evidence>
<dbReference type="EMBL" id="JAAVXB010000001">
    <property type="protein sequence ID" value="NKF20948.1"/>
    <property type="molecule type" value="Genomic_DNA"/>
</dbReference>
<comment type="similarity">
    <text evidence="1">Belongs to the ATP-dependent AMP-binding enzyme family.</text>
</comment>
<keyword evidence="2" id="KW-0436">Ligase</keyword>
<evidence type="ECO:0000259" key="3">
    <source>
        <dbReference type="Pfam" id="PF00501"/>
    </source>
</evidence>
<keyword evidence="6" id="KW-1185">Reference proteome</keyword>
<dbReference type="Proteomes" id="UP000653472">
    <property type="component" value="Unassembled WGS sequence"/>
</dbReference>
<accession>A0A970B4S7</accession>
<comment type="caution">
    <text evidence="5">The sequence shown here is derived from an EMBL/GenBank/DDBJ whole genome shotgun (WGS) entry which is preliminary data.</text>
</comment>
<feature type="domain" description="AMP-binding enzyme C-terminal" evidence="4">
    <location>
        <begin position="432"/>
        <end position="507"/>
    </location>
</feature>
<evidence type="ECO:0000259" key="4">
    <source>
        <dbReference type="Pfam" id="PF13193"/>
    </source>
</evidence>
<dbReference type="RefSeq" id="WP_168146557.1">
    <property type="nucleotide sequence ID" value="NZ_JAAVXB010000001.1"/>
</dbReference>
<dbReference type="InterPro" id="IPR000873">
    <property type="entry name" value="AMP-dep_synth/lig_dom"/>
</dbReference>
<evidence type="ECO:0000256" key="1">
    <source>
        <dbReference type="ARBA" id="ARBA00006432"/>
    </source>
</evidence>
<sequence length="528" mass="56282">MIETAPQAFAAAVARYRERTAVVAENGATLTYAALDALRRQAAKALIALGVQHGERIAIWAPNSVEWVVAGLATQAIGAAIVPINTRMRGNEAAYVLQRSGARLLFSVGRFLGQHYPTLVAPQRPDTLAQIVVVEHAEAGDLDWNAFLAHGESIADATLDARIAAVGPDDTLDILFTSGTTGLPKGVVTTHAQNLRAIRAWSACVELSADDRYLIVNPFFHSFGYKVGWLAGLIAGATVLPHAVFDARAILQRIEAERISVLPGPPTLFISLLDDPQRAQTDLSSLRATITGAATIAPALIERIRRDLGFRIVLTGYGLTETCGIATLCNAHDAAETIALTSGKAIPGIELRCVDADGQAVATGESGEIVIRGYNVMQGYLDDPQATRETIAADGWLHTGDVGHLDARGYLRITDRVKDMYISGGFNCYPAEIERMLAAHPAIAQSAVVGVPDARLGEVGKAYVVLRPGQALDAPTLIAWCREQMANYKVPRQVAFADTLPTNASGKVMKFQLRARADAAPAPATPPH</sequence>
<dbReference type="Gene3D" id="3.40.50.12780">
    <property type="entry name" value="N-terminal domain of ligase-like"/>
    <property type="match status" value="1"/>
</dbReference>
<evidence type="ECO:0000313" key="6">
    <source>
        <dbReference type="Proteomes" id="UP000653472"/>
    </source>
</evidence>
<dbReference type="NCBIfam" id="NF005801">
    <property type="entry name" value="PRK07656.1"/>
    <property type="match status" value="1"/>
</dbReference>
<dbReference type="GO" id="GO:0006631">
    <property type="term" value="P:fatty acid metabolic process"/>
    <property type="evidence" value="ECO:0007669"/>
    <property type="project" value="TreeGrafter"/>
</dbReference>
<reference evidence="5" key="1">
    <citation type="submission" date="2020-03" db="EMBL/GenBank/DDBJ databases">
        <title>Solimonas marina sp. nov., isolated from deep seawater of the Pacific Ocean.</title>
        <authorList>
            <person name="Liu X."/>
            <person name="Lai Q."/>
            <person name="Sun F."/>
            <person name="Gai Y."/>
            <person name="Li G."/>
            <person name="Shao Z."/>
        </authorList>
    </citation>
    <scope>NUCLEOTIDE SEQUENCE</scope>
    <source>
        <strain evidence="5">C16B3</strain>
    </source>
</reference>
<gene>
    <name evidence="5" type="ORF">G7Y82_01380</name>
</gene>
<dbReference type="GO" id="GO:0031956">
    <property type="term" value="F:medium-chain fatty acid-CoA ligase activity"/>
    <property type="evidence" value="ECO:0007669"/>
    <property type="project" value="TreeGrafter"/>
</dbReference>
<protein>
    <submittedName>
        <fullName evidence="5">AMP-binding protein</fullName>
    </submittedName>
</protein>
<dbReference type="Pfam" id="PF00501">
    <property type="entry name" value="AMP-binding"/>
    <property type="match status" value="1"/>
</dbReference>
<proteinExistence type="inferred from homology"/>